<dbReference type="GO" id="GO:0005737">
    <property type="term" value="C:cytoplasm"/>
    <property type="evidence" value="ECO:0007669"/>
    <property type="project" value="TreeGrafter"/>
</dbReference>
<dbReference type="GO" id="GO:0043484">
    <property type="term" value="P:regulation of RNA splicing"/>
    <property type="evidence" value="ECO:0007669"/>
    <property type="project" value="TreeGrafter"/>
</dbReference>
<evidence type="ECO:0000313" key="6">
    <source>
        <dbReference type="EMBL" id="KAK2150946.1"/>
    </source>
</evidence>
<evidence type="ECO:0000256" key="2">
    <source>
        <dbReference type="ARBA" id="ARBA00022737"/>
    </source>
</evidence>
<gene>
    <name evidence="6" type="ORF">LSH36_381g02000</name>
</gene>
<dbReference type="Pfam" id="PF22628">
    <property type="entry name" value="zf-CCCH_10"/>
    <property type="match status" value="1"/>
</dbReference>
<dbReference type="PANTHER" id="PTHR12675">
    <property type="entry name" value="MUSCLEBLIND-LIKE PROTEIN"/>
    <property type="match status" value="1"/>
</dbReference>
<dbReference type="Proteomes" id="UP001208570">
    <property type="component" value="Unassembled WGS sequence"/>
</dbReference>
<accession>A0AAD9JDI3</accession>
<dbReference type="Gene3D" id="3.30.1370.210">
    <property type="match status" value="1"/>
</dbReference>
<dbReference type="InterPro" id="IPR054429">
    <property type="entry name" value="Znf-CCCH_Muscleblind-like"/>
</dbReference>
<evidence type="ECO:0000259" key="5">
    <source>
        <dbReference type="Pfam" id="PF22628"/>
    </source>
</evidence>
<dbReference type="AlphaFoldDB" id="A0AAD9JDI3"/>
<dbReference type="EMBL" id="JAODUP010000381">
    <property type="protein sequence ID" value="KAK2150946.1"/>
    <property type="molecule type" value="Genomic_DNA"/>
</dbReference>
<proteinExistence type="predicted"/>
<feature type="domain" description="Muscleblind-like CCCH zinc finger" evidence="5">
    <location>
        <begin position="79"/>
        <end position="108"/>
    </location>
</feature>
<comment type="caution">
    <text evidence="6">The sequence shown here is derived from an EMBL/GenBank/DDBJ whole genome shotgun (WGS) entry which is preliminary data.</text>
</comment>
<evidence type="ECO:0000313" key="7">
    <source>
        <dbReference type="Proteomes" id="UP001208570"/>
    </source>
</evidence>
<evidence type="ECO:0000256" key="4">
    <source>
        <dbReference type="ARBA" id="ARBA00022833"/>
    </source>
</evidence>
<evidence type="ECO:0000256" key="1">
    <source>
        <dbReference type="ARBA" id="ARBA00022723"/>
    </source>
</evidence>
<sequence>MTTAQRLVHSMTPTCWPGLDGHAAVLREREVSVDVCPGRVRTDGLTRPRRARYTHGLIVRAGEIWPFYHGPGLDTDSAGKCQRKDPPCKYLHPPQHLKEQLLQNGRNNLILKNLHNLQMQAALAAGMVPGAVMPGTVPVVSFLMVFPLVTFYVEVVAQSANLGNQRDGGPAMAWWIRVHPPLR</sequence>
<dbReference type="GO" id="GO:0005654">
    <property type="term" value="C:nucleoplasm"/>
    <property type="evidence" value="ECO:0007669"/>
    <property type="project" value="TreeGrafter"/>
</dbReference>
<evidence type="ECO:0000256" key="3">
    <source>
        <dbReference type="ARBA" id="ARBA00022771"/>
    </source>
</evidence>
<keyword evidence="2" id="KW-0677">Repeat</keyword>
<dbReference type="GO" id="GO:0008270">
    <property type="term" value="F:zinc ion binding"/>
    <property type="evidence" value="ECO:0007669"/>
    <property type="project" value="UniProtKB-KW"/>
</dbReference>
<keyword evidence="4" id="KW-0862">Zinc</keyword>
<keyword evidence="7" id="KW-1185">Reference proteome</keyword>
<dbReference type="GO" id="GO:0003723">
    <property type="term" value="F:RNA binding"/>
    <property type="evidence" value="ECO:0007669"/>
    <property type="project" value="TreeGrafter"/>
</dbReference>
<name>A0AAD9JDI3_9ANNE</name>
<reference evidence="6" key="1">
    <citation type="journal article" date="2023" name="Mol. Biol. Evol.">
        <title>Third-Generation Sequencing Reveals the Adaptive Role of the Epigenome in Three Deep-Sea Polychaetes.</title>
        <authorList>
            <person name="Perez M."/>
            <person name="Aroh O."/>
            <person name="Sun Y."/>
            <person name="Lan Y."/>
            <person name="Juniper S.K."/>
            <person name="Young C.R."/>
            <person name="Angers B."/>
            <person name="Qian P.Y."/>
        </authorList>
    </citation>
    <scope>NUCLEOTIDE SEQUENCE</scope>
    <source>
        <strain evidence="6">P08H-3</strain>
    </source>
</reference>
<keyword evidence="3" id="KW-0863">Zinc-finger</keyword>
<organism evidence="6 7">
    <name type="scientific">Paralvinella palmiformis</name>
    <dbReference type="NCBI Taxonomy" id="53620"/>
    <lineage>
        <taxon>Eukaryota</taxon>
        <taxon>Metazoa</taxon>
        <taxon>Spiralia</taxon>
        <taxon>Lophotrochozoa</taxon>
        <taxon>Annelida</taxon>
        <taxon>Polychaeta</taxon>
        <taxon>Sedentaria</taxon>
        <taxon>Canalipalpata</taxon>
        <taxon>Terebellida</taxon>
        <taxon>Terebelliformia</taxon>
        <taxon>Alvinellidae</taxon>
        <taxon>Paralvinella</taxon>
    </lineage>
</organism>
<protein>
    <recommendedName>
        <fullName evidence="5">Muscleblind-like CCCH zinc finger domain-containing protein</fullName>
    </recommendedName>
</protein>
<dbReference type="PANTHER" id="PTHR12675:SF12">
    <property type="entry name" value="PROTEIN MUSCLEBLIND"/>
    <property type="match status" value="1"/>
</dbReference>
<keyword evidence="1" id="KW-0479">Metal-binding</keyword>